<reference evidence="1" key="1">
    <citation type="submission" date="2020-05" db="EMBL/GenBank/DDBJ databases">
        <authorList>
            <person name="Chiriac C."/>
            <person name="Salcher M."/>
            <person name="Ghai R."/>
            <person name="Kavagutti S V."/>
        </authorList>
    </citation>
    <scope>NUCLEOTIDE SEQUENCE</scope>
</reference>
<sequence length="141" mass="15060">MYVARHADHRDTTLRTNNRECFGDAAFTADAINDVVGTARESNDVAITDRKRTGDATNLSGDVIGSDDVIGTELTSEFLLMRMFRYRNDRALAAESAKCGDGEEPESAGTKNNDGVALGNIGSKCAVNCTCGGFDHDGCFV</sequence>
<gene>
    <name evidence="1" type="ORF">UFOPK1495_01574</name>
</gene>
<evidence type="ECO:0000313" key="1">
    <source>
        <dbReference type="EMBL" id="CAB4562253.1"/>
    </source>
</evidence>
<dbReference type="AlphaFoldDB" id="A0A6J6DJK2"/>
<proteinExistence type="predicted"/>
<accession>A0A6J6DJK2</accession>
<organism evidence="1">
    <name type="scientific">freshwater metagenome</name>
    <dbReference type="NCBI Taxonomy" id="449393"/>
    <lineage>
        <taxon>unclassified sequences</taxon>
        <taxon>metagenomes</taxon>
        <taxon>ecological metagenomes</taxon>
    </lineage>
</organism>
<name>A0A6J6DJK2_9ZZZZ</name>
<protein>
    <submittedName>
        <fullName evidence="1">Unannotated protein</fullName>
    </submittedName>
</protein>
<dbReference type="EMBL" id="CAEZSU010000206">
    <property type="protein sequence ID" value="CAB4562253.1"/>
    <property type="molecule type" value="Genomic_DNA"/>
</dbReference>